<evidence type="ECO:0000256" key="3">
    <source>
        <dbReference type="ARBA" id="ARBA00018141"/>
    </source>
</evidence>
<evidence type="ECO:0000256" key="8">
    <source>
        <dbReference type="PIRNR" id="PIRNR006113"/>
    </source>
</evidence>
<protein>
    <recommendedName>
        <fullName evidence="3 8">6-carboxy-5,6,7,8-tetrahydropterin synthase</fullName>
        <ecNumber evidence="8">4.-.-.-</ecNumber>
    </recommendedName>
</protein>
<keyword evidence="8" id="KW-0671">Queuosine biosynthesis</keyword>
<sequence>MIQQFYPQVPHDYRYELNKDFNFSAAHFIPHDEAGKCKNVHGHTYFVNVTVAGDTLNDSGFLVNFQLIKKLVHGRYDHTVLNDFTEDFNDQQSEHFPTTEVVARTIWENIQNYLDQLSNKPKCIQVVVRETPTSYVVYRPKKGDFDEQ</sequence>
<evidence type="ECO:0000313" key="9">
    <source>
        <dbReference type="EMBL" id="MDE5415623.1"/>
    </source>
</evidence>
<accession>A0ABT5VJJ1</accession>
<evidence type="ECO:0000256" key="1">
    <source>
        <dbReference type="ARBA" id="ARBA00005061"/>
    </source>
</evidence>
<dbReference type="Gene3D" id="3.30.479.10">
    <property type="entry name" value="6-pyruvoyl tetrahydropterin synthase/QueD"/>
    <property type="match status" value="1"/>
</dbReference>
<keyword evidence="5 8" id="KW-0862">Zinc</keyword>
<evidence type="ECO:0000256" key="7">
    <source>
        <dbReference type="ARBA" id="ARBA00048807"/>
    </source>
</evidence>
<dbReference type="PANTHER" id="PTHR12589:SF7">
    <property type="entry name" value="6-PYRUVOYL TETRAHYDROBIOPTERIN SYNTHASE"/>
    <property type="match status" value="1"/>
</dbReference>
<keyword evidence="10" id="KW-1185">Reference proteome</keyword>
<dbReference type="RefSeq" id="WP_275120224.1">
    <property type="nucleotide sequence ID" value="NZ_JAOTPO010000018.1"/>
</dbReference>
<evidence type="ECO:0000256" key="6">
    <source>
        <dbReference type="ARBA" id="ARBA00023239"/>
    </source>
</evidence>
<dbReference type="SUPFAM" id="SSF55620">
    <property type="entry name" value="Tetrahydrobiopterin biosynthesis enzymes-like"/>
    <property type="match status" value="1"/>
</dbReference>
<evidence type="ECO:0000256" key="4">
    <source>
        <dbReference type="ARBA" id="ARBA00022723"/>
    </source>
</evidence>
<dbReference type="GO" id="GO:0070497">
    <property type="term" value="F:6-carboxytetrahydropterin synthase activity"/>
    <property type="evidence" value="ECO:0007669"/>
    <property type="project" value="UniProtKB-EC"/>
</dbReference>
<dbReference type="Proteomes" id="UP001148125">
    <property type="component" value="Unassembled WGS sequence"/>
</dbReference>
<evidence type="ECO:0000256" key="2">
    <source>
        <dbReference type="ARBA" id="ARBA00008900"/>
    </source>
</evidence>
<comment type="caution">
    <text evidence="9">The sequence shown here is derived from an EMBL/GenBank/DDBJ whole genome shotgun (WGS) entry which is preliminary data.</text>
</comment>
<evidence type="ECO:0000256" key="5">
    <source>
        <dbReference type="ARBA" id="ARBA00022833"/>
    </source>
</evidence>
<comment type="catalytic activity">
    <reaction evidence="7 8">
        <text>7,8-dihydroneopterin 3'-triphosphate + H2O = 6-carboxy-5,6,7,8-tetrahydropterin + triphosphate + acetaldehyde + 2 H(+)</text>
        <dbReference type="Rhea" id="RHEA:27966"/>
        <dbReference type="ChEBI" id="CHEBI:15343"/>
        <dbReference type="ChEBI" id="CHEBI:15377"/>
        <dbReference type="ChEBI" id="CHEBI:15378"/>
        <dbReference type="ChEBI" id="CHEBI:18036"/>
        <dbReference type="ChEBI" id="CHEBI:58462"/>
        <dbReference type="ChEBI" id="CHEBI:61032"/>
        <dbReference type="EC" id="4.1.2.50"/>
    </reaction>
</comment>
<dbReference type="PANTHER" id="PTHR12589">
    <property type="entry name" value="PYRUVOYL TETRAHYDROBIOPTERIN SYNTHASE"/>
    <property type="match status" value="1"/>
</dbReference>
<dbReference type="EC" id="4.-.-.-" evidence="8"/>
<gene>
    <name evidence="9" type="primary">queD</name>
    <name evidence="9" type="ORF">N7Z68_19945</name>
</gene>
<dbReference type="NCBIfam" id="TIGR03367">
    <property type="entry name" value="queuosine_QueD"/>
    <property type="match status" value="1"/>
</dbReference>
<comment type="pathway">
    <text evidence="1 8">Purine metabolism; 7-cyano-7-deazaguanine biosynthesis.</text>
</comment>
<dbReference type="InterPro" id="IPR007115">
    <property type="entry name" value="6-PTP_synth/QueD"/>
</dbReference>
<reference evidence="9" key="1">
    <citation type="submission" date="2024-05" db="EMBL/GenBank/DDBJ databases">
        <title>Alkalihalobacillus sp. strain MEB203 novel alkaliphilic bacterium from Lonar Lake, India.</title>
        <authorList>
            <person name="Joshi A."/>
            <person name="Thite S."/>
            <person name="Mengade P."/>
        </authorList>
    </citation>
    <scope>NUCLEOTIDE SEQUENCE</scope>
    <source>
        <strain evidence="9">MEB 203</strain>
    </source>
</reference>
<proteinExistence type="inferred from homology"/>
<dbReference type="InterPro" id="IPR038418">
    <property type="entry name" value="6-PTP_synth/QueD_sf"/>
</dbReference>
<dbReference type="PIRSF" id="PIRSF006113">
    <property type="entry name" value="PTP_synth"/>
    <property type="match status" value="1"/>
</dbReference>
<name>A0ABT5VJJ1_9BACI</name>
<dbReference type="EMBL" id="JAOTPO010000018">
    <property type="protein sequence ID" value="MDE5415623.1"/>
    <property type="molecule type" value="Genomic_DNA"/>
</dbReference>
<keyword evidence="4 8" id="KW-0479">Metal-binding</keyword>
<comment type="similarity">
    <text evidence="2 8">Belongs to the PTPS family. QueD subfamily.</text>
</comment>
<dbReference type="Pfam" id="PF01242">
    <property type="entry name" value="PTPS"/>
    <property type="match status" value="1"/>
</dbReference>
<evidence type="ECO:0000313" key="10">
    <source>
        <dbReference type="Proteomes" id="UP001148125"/>
    </source>
</evidence>
<comment type="cofactor">
    <cofactor evidence="8">
        <name>Zn(2+)</name>
        <dbReference type="ChEBI" id="CHEBI:29105"/>
    </cofactor>
    <text evidence="8">Binds 1 zinc ion per subunit.</text>
</comment>
<organism evidence="9 10">
    <name type="scientific">Alkalihalobacterium chitinilyticum</name>
    <dbReference type="NCBI Taxonomy" id="2980103"/>
    <lineage>
        <taxon>Bacteria</taxon>
        <taxon>Bacillati</taxon>
        <taxon>Bacillota</taxon>
        <taxon>Bacilli</taxon>
        <taxon>Bacillales</taxon>
        <taxon>Bacillaceae</taxon>
        <taxon>Alkalihalobacterium</taxon>
    </lineage>
</organism>
<keyword evidence="6 8" id="KW-0456">Lyase</keyword>